<keyword evidence="6" id="KW-0808">Transferase</keyword>
<keyword evidence="8" id="KW-0418">Kinase</keyword>
<feature type="domain" description="Protein kinase" evidence="15">
    <location>
        <begin position="688"/>
        <end position="943"/>
    </location>
</feature>
<dbReference type="PROSITE" id="PS50011">
    <property type="entry name" value="PROTEIN_KINASE_DOM"/>
    <property type="match status" value="2"/>
</dbReference>
<dbReference type="InterPro" id="IPR051138">
    <property type="entry name" value="PIM_Ser/Thr_kinase"/>
</dbReference>
<dbReference type="AlphaFoldDB" id="A0AAE0UI13"/>
<dbReference type="GO" id="GO:0004674">
    <property type="term" value="F:protein serine/threonine kinase activity"/>
    <property type="evidence" value="ECO:0007669"/>
    <property type="project" value="UniProtKB-KW"/>
</dbReference>
<dbReference type="GO" id="GO:0016192">
    <property type="term" value="P:vesicle-mediated transport"/>
    <property type="evidence" value="ECO:0007669"/>
    <property type="project" value="UniProtKB-KW"/>
</dbReference>
<dbReference type="Proteomes" id="UP001274896">
    <property type="component" value="Unassembled WGS sequence"/>
</dbReference>
<feature type="non-terminal residue" evidence="16">
    <location>
        <position position="1137"/>
    </location>
</feature>
<evidence type="ECO:0000256" key="6">
    <source>
        <dbReference type="ARBA" id="ARBA00022679"/>
    </source>
</evidence>
<keyword evidence="10 14" id="KW-0067">ATP-binding</keyword>
<dbReference type="Gene3D" id="3.30.200.20">
    <property type="entry name" value="Phosphorylase Kinase, domain 1"/>
    <property type="match status" value="2"/>
</dbReference>
<evidence type="ECO:0000256" key="12">
    <source>
        <dbReference type="ARBA" id="ARBA00047899"/>
    </source>
</evidence>
<dbReference type="GO" id="GO:0043066">
    <property type="term" value="P:negative regulation of apoptotic process"/>
    <property type="evidence" value="ECO:0007669"/>
    <property type="project" value="TreeGrafter"/>
</dbReference>
<evidence type="ECO:0000256" key="2">
    <source>
        <dbReference type="ARBA" id="ARBA00005505"/>
    </source>
</evidence>
<evidence type="ECO:0000256" key="13">
    <source>
        <dbReference type="ARBA" id="ARBA00048679"/>
    </source>
</evidence>
<dbReference type="PANTHER" id="PTHR22984">
    <property type="entry name" value="SERINE/THREONINE-PROTEIN KINASE PIM"/>
    <property type="match status" value="1"/>
</dbReference>
<dbReference type="FunFam" id="1.10.510.10:FF:000392">
    <property type="entry name" value="Pim proto-oncogene, serine/threonine kinase,-related 152"/>
    <property type="match status" value="2"/>
</dbReference>
<feature type="domain" description="Protein kinase" evidence="15">
    <location>
        <begin position="361"/>
        <end position="616"/>
    </location>
</feature>
<evidence type="ECO:0000256" key="14">
    <source>
        <dbReference type="PROSITE-ProRule" id="PRU10141"/>
    </source>
</evidence>
<comment type="catalytic activity">
    <reaction evidence="13">
        <text>L-seryl-[protein] + ATP = O-phospho-L-seryl-[protein] + ADP + H(+)</text>
        <dbReference type="Rhea" id="RHEA:17989"/>
        <dbReference type="Rhea" id="RHEA-COMP:9863"/>
        <dbReference type="Rhea" id="RHEA-COMP:11604"/>
        <dbReference type="ChEBI" id="CHEBI:15378"/>
        <dbReference type="ChEBI" id="CHEBI:29999"/>
        <dbReference type="ChEBI" id="CHEBI:30616"/>
        <dbReference type="ChEBI" id="CHEBI:83421"/>
        <dbReference type="ChEBI" id="CHEBI:456216"/>
        <dbReference type="EC" id="2.7.11.1"/>
    </reaction>
</comment>
<comment type="similarity">
    <text evidence="2">Belongs to the protein kinase superfamily. CAMK Ser/Thr protein kinase family. PIM subfamily.</text>
</comment>
<keyword evidence="9" id="KW-0256">Endoplasmic reticulum</keyword>
<dbReference type="InterPro" id="IPR000719">
    <property type="entry name" value="Prot_kinase_dom"/>
</dbReference>
<dbReference type="Pfam" id="PF12931">
    <property type="entry name" value="TPR_Sec16"/>
    <property type="match status" value="1"/>
</dbReference>
<feature type="non-terminal residue" evidence="16">
    <location>
        <position position="1"/>
    </location>
</feature>
<evidence type="ECO:0000256" key="5">
    <source>
        <dbReference type="ARBA" id="ARBA00022527"/>
    </source>
</evidence>
<evidence type="ECO:0000259" key="15">
    <source>
        <dbReference type="PROSITE" id="PS50011"/>
    </source>
</evidence>
<dbReference type="GO" id="GO:0005524">
    <property type="term" value="F:ATP binding"/>
    <property type="evidence" value="ECO:0007669"/>
    <property type="project" value="UniProtKB-UniRule"/>
</dbReference>
<evidence type="ECO:0000256" key="10">
    <source>
        <dbReference type="ARBA" id="ARBA00022840"/>
    </source>
</evidence>
<keyword evidence="7 14" id="KW-0547">Nucleotide-binding</keyword>
<dbReference type="FunFam" id="3.30.200.20:FF:000246">
    <property type="entry name" value="Pim proto-oncogene, serine/threonine kinase,-related 152"/>
    <property type="match status" value="1"/>
</dbReference>
<dbReference type="SUPFAM" id="SSF56112">
    <property type="entry name" value="Protein kinase-like (PK-like)"/>
    <property type="match status" value="2"/>
</dbReference>
<dbReference type="EMBL" id="JAUCMX010000040">
    <property type="protein sequence ID" value="KAK3506373.1"/>
    <property type="molecule type" value="Genomic_DNA"/>
</dbReference>
<feature type="binding site" evidence="14">
    <location>
        <position position="394"/>
    </location>
    <ligand>
        <name>ATP</name>
        <dbReference type="ChEBI" id="CHEBI:30616"/>
    </ligand>
</feature>
<dbReference type="Gene3D" id="1.10.510.10">
    <property type="entry name" value="Transferase(Phosphotransferase) domain 1"/>
    <property type="match status" value="2"/>
</dbReference>
<dbReference type="GO" id="GO:0007346">
    <property type="term" value="P:regulation of mitotic cell cycle"/>
    <property type="evidence" value="ECO:0007669"/>
    <property type="project" value="TreeGrafter"/>
</dbReference>
<dbReference type="Pfam" id="PF00069">
    <property type="entry name" value="Pkinase"/>
    <property type="match status" value="2"/>
</dbReference>
<comment type="subcellular location">
    <subcellularLocation>
        <location evidence="1">Endoplasmic reticulum</location>
    </subcellularLocation>
</comment>
<dbReference type="PANTHER" id="PTHR22984:SF11">
    <property type="entry name" value="AURORA KINASE-RELATED"/>
    <property type="match status" value="1"/>
</dbReference>
<sequence>AAAADDDVLNYAAHHGNPEKVYPCGFFSRKLTAAEANYDVGNRKLLFIKEALDDSDIPQYEEKYMSDGEVFTFPGPLMRTKMQKDKLMRFIQEKCQECLLHLNEPQQQKSYFFWSIMERFCNRNGRVMMSEIGTLLFKGYGFLRRKLQRVENQEDWCLPLANLLCSAAPKDKHREAIIEMGDKFASRGWTYAAHLCYVAAQLDLGLRPRFKVVGCDSLPETKSAMREVIERTEVYEYVLSLTSGFGQTHFQEFKYVHACELADAGLDDLALDYCENVAAAVLTFPECTQSTLMEWVILLSEKLLQMREEEPEWLTKFRQLLQDRLAQCSSSDDQKQISSEAEESDHLLFDPSNHIEFNSLYTVGEPLGEGGFGLVYAGVRKADGKQVAVKCAAKDPYDEFLDLDAESNVPLEVALMKMVSKFSTCENIVELLDWFEASDFYILVLERPVPCMDLYQFCKPTNRRLSEPVARVVMQQVVQAARHCCEHGVLHRDIKPQNILINPDTLTVKLIDFGCGAVLTEGLYKNYAGTDGYYPPEWVLHKEYFGVPATVWSLGVVLFQLVCGQLPFMSDSEIVEGQLRLLPDLSEECCDLIEWCLKQDPESRPSFMNILSHKWLTEAEKATVKLSEELLQRREEQPEWLTKLCQFLEDRVSQCNSSDDQKQISSEAEESDHLQFDPSIHIEFNSLYTVGEPLGEGGFGLVYAGVRKADGKQVAVKCAAKDPYDEFLDLDGESNVPLEVALMKMVSKFSTCENIVELLDWFEASEFYILVLERPVPCMDLYEFCKPTNHRLSEPVARVVMQQVVQAARHCCEHGVLHRDIKPQNILINPDTLTVKLIDFGCGAVLTEGLYKNYAGTDGYYPPEWVLHKEYFGVPATVWSLGVVLFELVCGQLPFMSDSEIVEGQLRLLPDLSEECCDLIEWCLKQDPESRPSFMNILSHKWLTEADKATVKVIAEFQQIKSVQLEPKFMSSLDLHIPKLLTMFHGANNSRRPTNGQTHHGNPGKVYPCGFFSRKLTAAEANYDVTNRELLFIQEALEYSYPTSFDRELVPLKALPTAKETATTLFHYIFRTYGLPKDIVSDRAPSSPLGFGGPSVLTSELIGHASNSKNIIKYYWLWNTGWLGQYKGKNLDQILID</sequence>
<dbReference type="PROSITE" id="PS00107">
    <property type="entry name" value="PROTEIN_KINASE_ATP"/>
    <property type="match status" value="2"/>
</dbReference>
<feature type="binding site" evidence="14">
    <location>
        <position position="721"/>
    </location>
    <ligand>
        <name>ATP</name>
        <dbReference type="ChEBI" id="CHEBI:30616"/>
    </ligand>
</feature>
<dbReference type="SMART" id="SM00220">
    <property type="entry name" value="S_TKc"/>
    <property type="match status" value="2"/>
</dbReference>
<evidence type="ECO:0000256" key="4">
    <source>
        <dbReference type="ARBA" id="ARBA00022448"/>
    </source>
</evidence>
<evidence type="ECO:0000256" key="1">
    <source>
        <dbReference type="ARBA" id="ARBA00004240"/>
    </source>
</evidence>
<dbReference type="InterPro" id="IPR008271">
    <property type="entry name" value="Ser/Thr_kinase_AS"/>
</dbReference>
<evidence type="ECO:0000256" key="11">
    <source>
        <dbReference type="ARBA" id="ARBA00022892"/>
    </source>
</evidence>
<comment type="caution">
    <text evidence="16">The sequence shown here is derived from an EMBL/GenBank/DDBJ whole genome shotgun (WGS) entry which is preliminary data.</text>
</comment>
<gene>
    <name evidence="16" type="ORF">QTP70_018085</name>
</gene>
<comment type="catalytic activity">
    <reaction evidence="12">
        <text>L-threonyl-[protein] + ATP = O-phospho-L-threonyl-[protein] + ADP + H(+)</text>
        <dbReference type="Rhea" id="RHEA:46608"/>
        <dbReference type="Rhea" id="RHEA-COMP:11060"/>
        <dbReference type="Rhea" id="RHEA-COMP:11605"/>
        <dbReference type="ChEBI" id="CHEBI:15378"/>
        <dbReference type="ChEBI" id="CHEBI:30013"/>
        <dbReference type="ChEBI" id="CHEBI:30616"/>
        <dbReference type="ChEBI" id="CHEBI:61977"/>
        <dbReference type="ChEBI" id="CHEBI:456216"/>
        <dbReference type="EC" id="2.7.11.1"/>
    </reaction>
</comment>
<evidence type="ECO:0000313" key="17">
    <source>
        <dbReference type="Proteomes" id="UP001274896"/>
    </source>
</evidence>
<dbReference type="InterPro" id="IPR011009">
    <property type="entry name" value="Kinase-like_dom_sf"/>
</dbReference>
<proteinExistence type="inferred from homology"/>
<dbReference type="InterPro" id="IPR017441">
    <property type="entry name" value="Protein_kinase_ATP_BS"/>
</dbReference>
<accession>A0AAE0UI13</accession>
<keyword evidence="4" id="KW-0813">Transport</keyword>
<protein>
    <recommendedName>
        <fullName evidence="3">non-specific serine/threonine protein kinase</fullName>
        <ecNumber evidence="3">2.7.11.1</ecNumber>
    </recommendedName>
</protein>
<keyword evidence="17" id="KW-1185">Reference proteome</keyword>
<evidence type="ECO:0000313" key="16">
    <source>
        <dbReference type="EMBL" id="KAK3506373.1"/>
    </source>
</evidence>
<dbReference type="InterPro" id="IPR024298">
    <property type="entry name" value="Sec16_Sec23-bd"/>
</dbReference>
<dbReference type="EC" id="2.7.11.1" evidence="3"/>
<reference evidence="16" key="1">
    <citation type="submission" date="2023-06" db="EMBL/GenBank/DDBJ databases">
        <title>Male Hemibagrus guttatus genome.</title>
        <authorList>
            <person name="Bian C."/>
        </authorList>
    </citation>
    <scope>NUCLEOTIDE SEQUENCE</scope>
    <source>
        <strain evidence="16">Male_cb2023</strain>
        <tissue evidence="16">Muscle</tissue>
    </source>
</reference>
<evidence type="ECO:0000256" key="3">
    <source>
        <dbReference type="ARBA" id="ARBA00012513"/>
    </source>
</evidence>
<evidence type="ECO:0000256" key="9">
    <source>
        <dbReference type="ARBA" id="ARBA00022824"/>
    </source>
</evidence>
<keyword evidence="5" id="KW-0723">Serine/threonine-protein kinase</keyword>
<dbReference type="Gene3D" id="1.25.40.1030">
    <property type="match status" value="1"/>
</dbReference>
<evidence type="ECO:0000256" key="7">
    <source>
        <dbReference type="ARBA" id="ARBA00022741"/>
    </source>
</evidence>
<organism evidence="16 17">
    <name type="scientific">Hemibagrus guttatus</name>
    <dbReference type="NCBI Taxonomy" id="175788"/>
    <lineage>
        <taxon>Eukaryota</taxon>
        <taxon>Metazoa</taxon>
        <taxon>Chordata</taxon>
        <taxon>Craniata</taxon>
        <taxon>Vertebrata</taxon>
        <taxon>Euteleostomi</taxon>
        <taxon>Actinopterygii</taxon>
        <taxon>Neopterygii</taxon>
        <taxon>Teleostei</taxon>
        <taxon>Ostariophysi</taxon>
        <taxon>Siluriformes</taxon>
        <taxon>Bagridae</taxon>
        <taxon>Hemibagrus</taxon>
    </lineage>
</organism>
<dbReference type="GO" id="GO:0005783">
    <property type="term" value="C:endoplasmic reticulum"/>
    <property type="evidence" value="ECO:0007669"/>
    <property type="project" value="UniProtKB-SubCell"/>
</dbReference>
<dbReference type="PROSITE" id="PS00108">
    <property type="entry name" value="PROTEIN_KINASE_ST"/>
    <property type="match status" value="2"/>
</dbReference>
<keyword evidence="11" id="KW-0931">ER-Golgi transport</keyword>
<name>A0AAE0UI13_9TELE</name>
<evidence type="ECO:0000256" key="8">
    <source>
        <dbReference type="ARBA" id="ARBA00022777"/>
    </source>
</evidence>